<name>A0A562L5T2_9GAMM</name>
<dbReference type="OrthoDB" id="5565437at2"/>
<organism evidence="1 2">
    <name type="scientific">Luteimonas cucumeris</name>
    <dbReference type="NCBI Taxonomy" id="985012"/>
    <lineage>
        <taxon>Bacteria</taxon>
        <taxon>Pseudomonadati</taxon>
        <taxon>Pseudomonadota</taxon>
        <taxon>Gammaproteobacteria</taxon>
        <taxon>Lysobacterales</taxon>
        <taxon>Lysobacteraceae</taxon>
        <taxon>Luteimonas</taxon>
    </lineage>
</organism>
<dbReference type="Proteomes" id="UP000315167">
    <property type="component" value="Unassembled WGS sequence"/>
</dbReference>
<dbReference type="InterPro" id="IPR051207">
    <property type="entry name" value="ComplexI_NDUFA9_subunit"/>
</dbReference>
<protein>
    <submittedName>
        <fullName evidence="1">Uncharacterized protein YbjT (DUF2867 family)</fullName>
    </submittedName>
</protein>
<dbReference type="RefSeq" id="WP_144899592.1">
    <property type="nucleotide sequence ID" value="NZ_VLKN01000004.1"/>
</dbReference>
<reference evidence="1 2" key="1">
    <citation type="journal article" date="2015" name="Stand. Genomic Sci.">
        <title>Genomic Encyclopedia of Bacterial and Archaeal Type Strains, Phase III: the genomes of soil and plant-associated and newly described type strains.</title>
        <authorList>
            <person name="Whitman W.B."/>
            <person name="Woyke T."/>
            <person name="Klenk H.P."/>
            <person name="Zhou Y."/>
            <person name="Lilburn T.G."/>
            <person name="Beck B.J."/>
            <person name="De Vos P."/>
            <person name="Vandamme P."/>
            <person name="Eisen J.A."/>
            <person name="Garrity G."/>
            <person name="Hugenholtz P."/>
            <person name="Kyrpides N.C."/>
        </authorList>
    </citation>
    <scope>NUCLEOTIDE SEQUENCE [LARGE SCALE GENOMIC DNA]</scope>
    <source>
        <strain evidence="1 2">CGMCC 1.10821</strain>
    </source>
</reference>
<dbReference type="InterPro" id="IPR036291">
    <property type="entry name" value="NAD(P)-bd_dom_sf"/>
</dbReference>
<evidence type="ECO:0000313" key="1">
    <source>
        <dbReference type="EMBL" id="TWI03019.1"/>
    </source>
</evidence>
<evidence type="ECO:0000313" key="2">
    <source>
        <dbReference type="Proteomes" id="UP000315167"/>
    </source>
</evidence>
<gene>
    <name evidence="1" type="ORF">IP90_02122</name>
</gene>
<comment type="caution">
    <text evidence="1">The sequence shown here is derived from an EMBL/GenBank/DDBJ whole genome shotgun (WGS) entry which is preliminary data.</text>
</comment>
<dbReference type="GO" id="GO:0044877">
    <property type="term" value="F:protein-containing complex binding"/>
    <property type="evidence" value="ECO:0007669"/>
    <property type="project" value="TreeGrafter"/>
</dbReference>
<dbReference type="EMBL" id="VLKN01000004">
    <property type="protein sequence ID" value="TWI03019.1"/>
    <property type="molecule type" value="Genomic_DNA"/>
</dbReference>
<accession>A0A562L5T2</accession>
<dbReference type="PANTHER" id="PTHR12126">
    <property type="entry name" value="NADH-UBIQUINONE OXIDOREDUCTASE 39 KDA SUBUNIT-RELATED"/>
    <property type="match status" value="1"/>
</dbReference>
<dbReference type="AlphaFoldDB" id="A0A562L5T2"/>
<dbReference type="PANTHER" id="PTHR12126:SF11">
    <property type="entry name" value="NADH DEHYDROGENASE [UBIQUINONE] 1 ALPHA SUBCOMPLEX SUBUNIT 9, MITOCHONDRIAL"/>
    <property type="match status" value="1"/>
</dbReference>
<proteinExistence type="predicted"/>
<dbReference type="SUPFAM" id="SSF51735">
    <property type="entry name" value="NAD(P)-binding Rossmann-fold domains"/>
    <property type="match status" value="1"/>
</dbReference>
<sequence>MRSALVFGGSGQIGLPLLRLLHDDGWRVIAVSRDEHDDQPGLQWLRGDLNHVPGLPRQVDALLCCGPLDLFAKWYARAPLDAGHVIAFGSTSIDVKRGSSDAGERDTAARLREGEQLLFDTASGRGVGATVLRPTLVYGAGRDRSLTRIAQLAQRFGWFPLPRNAVGLRQPVHVDDLAAAAFAIIGMDVTYGQAYALPGGETLSYRDMVARVLAVLQPSPKLVELPSPLFNLMLLAAQAAGHAQGFGEAAVARMRSDLVFDAAPAQRDFGYSPRPFRPTPQVFEVQ</sequence>
<dbReference type="Gene3D" id="3.40.50.720">
    <property type="entry name" value="NAD(P)-binding Rossmann-like Domain"/>
    <property type="match status" value="2"/>
</dbReference>
<keyword evidence="2" id="KW-1185">Reference proteome</keyword>